<dbReference type="Proteomes" id="UP000029994">
    <property type="component" value="Unassembled WGS sequence"/>
</dbReference>
<dbReference type="CDD" id="cd03357">
    <property type="entry name" value="LbH_MAT_GAT"/>
    <property type="match status" value="1"/>
</dbReference>
<comment type="caution">
    <text evidence="7">The sequence shown here is derived from an EMBL/GenBank/DDBJ whole genome shotgun (WGS) entry which is preliminary data.</text>
</comment>
<dbReference type="Gene3D" id="2.160.10.10">
    <property type="entry name" value="Hexapeptide repeat proteins"/>
    <property type="match status" value="1"/>
</dbReference>
<dbReference type="eggNOG" id="COG0110">
    <property type="taxonomic scope" value="Bacteria"/>
</dbReference>
<evidence type="ECO:0000256" key="5">
    <source>
        <dbReference type="RuleBase" id="RU367021"/>
    </source>
</evidence>
<organism evidence="7 8">
    <name type="scientific">Vibrio navarrensis</name>
    <dbReference type="NCBI Taxonomy" id="29495"/>
    <lineage>
        <taxon>Bacteria</taxon>
        <taxon>Pseudomonadati</taxon>
        <taxon>Pseudomonadota</taxon>
        <taxon>Gammaproteobacteria</taxon>
        <taxon>Vibrionales</taxon>
        <taxon>Vibrionaceae</taxon>
        <taxon>Vibrio</taxon>
    </lineage>
</organism>
<keyword evidence="2 5" id="KW-0808">Transferase</keyword>
<protein>
    <recommendedName>
        <fullName evidence="5">Acetyltransferase</fullName>
        <ecNumber evidence="5">2.3.1.-</ecNumber>
    </recommendedName>
</protein>
<evidence type="ECO:0000256" key="4">
    <source>
        <dbReference type="ARBA" id="ARBA00023315"/>
    </source>
</evidence>
<dbReference type="PANTHER" id="PTHR43017:SF1">
    <property type="entry name" value="ACETYLTRANSFERASE YJL218W-RELATED"/>
    <property type="match status" value="1"/>
</dbReference>
<dbReference type="AlphaFoldDB" id="A0A099LML2"/>
<dbReference type="GeneID" id="43684413"/>
<evidence type="ECO:0000313" key="8">
    <source>
        <dbReference type="Proteomes" id="UP000029994"/>
    </source>
</evidence>
<dbReference type="InterPro" id="IPR001451">
    <property type="entry name" value="Hexapep"/>
</dbReference>
<feature type="domain" description="Maltose/galactoside acetyltransferase" evidence="6">
    <location>
        <begin position="5"/>
        <end position="58"/>
    </location>
</feature>
<accession>A0A099LML2</accession>
<evidence type="ECO:0000313" key="7">
    <source>
        <dbReference type="EMBL" id="KGK08562.1"/>
    </source>
</evidence>
<reference evidence="7 8" key="1">
    <citation type="submission" date="2014-04" db="EMBL/GenBank/DDBJ databases">
        <title>Genome sequencing of Vibrio navarrensis strains.</title>
        <authorList>
            <person name="Gladney L.M."/>
            <person name="Katz L.S."/>
            <person name="Marino-Ramirez L."/>
            <person name="Jordan I.K."/>
        </authorList>
    </citation>
    <scope>NUCLEOTIDE SEQUENCE [LARGE SCALE GENOMIC DNA]</scope>
    <source>
        <strain evidence="7 8">ATCC 51183</strain>
    </source>
</reference>
<dbReference type="InterPro" id="IPR024688">
    <property type="entry name" value="Mac_dom"/>
</dbReference>
<dbReference type="FunFam" id="2.160.10.10:FF:000008">
    <property type="entry name" value="Maltose O-acetyltransferase"/>
    <property type="match status" value="1"/>
</dbReference>
<dbReference type="EC" id="2.3.1.-" evidence="5"/>
<dbReference type="RefSeq" id="WP_039429362.1">
    <property type="nucleotide sequence ID" value="NZ_CP061845.1"/>
</dbReference>
<dbReference type="InterPro" id="IPR018357">
    <property type="entry name" value="Hexapep_transf_CS"/>
</dbReference>
<keyword evidence="8" id="KW-1185">Reference proteome</keyword>
<name>A0A099LML2_9VIBR</name>
<dbReference type="SMART" id="SM01266">
    <property type="entry name" value="Mac"/>
    <property type="match status" value="1"/>
</dbReference>
<dbReference type="SUPFAM" id="SSF51161">
    <property type="entry name" value="Trimeric LpxA-like enzymes"/>
    <property type="match status" value="1"/>
</dbReference>
<dbReference type="EMBL" id="JMCG01000002">
    <property type="protein sequence ID" value="KGK08562.1"/>
    <property type="molecule type" value="Genomic_DNA"/>
</dbReference>
<dbReference type="STRING" id="29495.EA26_15120"/>
<comment type="similarity">
    <text evidence="1 5">Belongs to the transferase hexapeptide repeat family.</text>
</comment>
<evidence type="ECO:0000256" key="1">
    <source>
        <dbReference type="ARBA" id="ARBA00007274"/>
    </source>
</evidence>
<keyword evidence="3" id="KW-0677">Repeat</keyword>
<evidence type="ECO:0000256" key="2">
    <source>
        <dbReference type="ARBA" id="ARBA00022679"/>
    </source>
</evidence>
<dbReference type="PANTHER" id="PTHR43017">
    <property type="entry name" value="GALACTOSIDE O-ACETYLTRANSFERASE"/>
    <property type="match status" value="1"/>
</dbReference>
<dbReference type="GO" id="GO:0008870">
    <property type="term" value="F:galactoside O-acetyltransferase activity"/>
    <property type="evidence" value="ECO:0007669"/>
    <property type="project" value="TreeGrafter"/>
</dbReference>
<evidence type="ECO:0000259" key="6">
    <source>
        <dbReference type="SMART" id="SM01266"/>
    </source>
</evidence>
<sequence length="190" mass="20583">MKTEKQKMLTGEPYDAGDQELLQARLSCRKTLHSLNNSLPLSGEWRAAIDELLPDSYQAYIEPPFRCDYGTNIKLGKNFYANFNCVILDVAEVSIGDNVLFAPNVQIYTAGHPIDVKGRVEDGVEFGLPIHIGNNVWLGGGVIVCPGVNIGNNSVIGAGSVVTKDIPDNVVAVGNPCRVVKQITENELNS</sequence>
<dbReference type="Pfam" id="PF00132">
    <property type="entry name" value="Hexapep"/>
    <property type="match status" value="1"/>
</dbReference>
<proteinExistence type="inferred from homology"/>
<gene>
    <name evidence="7" type="ORF">EA26_15120</name>
</gene>
<dbReference type="PROSITE" id="PS00101">
    <property type="entry name" value="HEXAPEP_TRANSFERASES"/>
    <property type="match status" value="1"/>
</dbReference>
<keyword evidence="4 5" id="KW-0012">Acyltransferase</keyword>
<dbReference type="Pfam" id="PF12464">
    <property type="entry name" value="Mac"/>
    <property type="match status" value="1"/>
</dbReference>
<evidence type="ECO:0000256" key="3">
    <source>
        <dbReference type="ARBA" id="ARBA00022737"/>
    </source>
</evidence>
<dbReference type="InterPro" id="IPR011004">
    <property type="entry name" value="Trimer_LpxA-like_sf"/>
</dbReference>
<dbReference type="InterPro" id="IPR039369">
    <property type="entry name" value="LacA-like"/>
</dbReference>